<name>A0A9N9HMR7_9GLOM</name>
<keyword evidence="2" id="KW-1185">Reference proteome</keyword>
<reference evidence="1" key="1">
    <citation type="submission" date="2021-06" db="EMBL/GenBank/DDBJ databases">
        <authorList>
            <person name="Kallberg Y."/>
            <person name="Tangrot J."/>
            <person name="Rosling A."/>
        </authorList>
    </citation>
    <scope>NUCLEOTIDE SEQUENCE</scope>
    <source>
        <strain evidence="1">FL966</strain>
    </source>
</reference>
<organism evidence="1 2">
    <name type="scientific">Cetraspora pellucida</name>
    <dbReference type="NCBI Taxonomy" id="1433469"/>
    <lineage>
        <taxon>Eukaryota</taxon>
        <taxon>Fungi</taxon>
        <taxon>Fungi incertae sedis</taxon>
        <taxon>Mucoromycota</taxon>
        <taxon>Glomeromycotina</taxon>
        <taxon>Glomeromycetes</taxon>
        <taxon>Diversisporales</taxon>
        <taxon>Gigasporaceae</taxon>
        <taxon>Cetraspora</taxon>
    </lineage>
</organism>
<protein>
    <submittedName>
        <fullName evidence="1">5699_t:CDS:1</fullName>
    </submittedName>
</protein>
<evidence type="ECO:0000313" key="2">
    <source>
        <dbReference type="Proteomes" id="UP000789759"/>
    </source>
</evidence>
<sequence>SEHNIVDVSKLKIKTQKAHQIKLPELFNTNIPHKEDKQKKNKAVLEWIILDNEALAAPQKKGFH</sequence>
<gene>
    <name evidence="1" type="ORF">CPELLU_LOCUS11553</name>
</gene>
<dbReference type="AlphaFoldDB" id="A0A9N9HMR7"/>
<dbReference type="OrthoDB" id="10497790at2759"/>
<evidence type="ECO:0000313" key="1">
    <source>
        <dbReference type="EMBL" id="CAG8695740.1"/>
    </source>
</evidence>
<dbReference type="Proteomes" id="UP000789759">
    <property type="component" value="Unassembled WGS sequence"/>
</dbReference>
<dbReference type="EMBL" id="CAJVQA010010333">
    <property type="protein sequence ID" value="CAG8695740.1"/>
    <property type="molecule type" value="Genomic_DNA"/>
</dbReference>
<feature type="non-terminal residue" evidence="1">
    <location>
        <position position="1"/>
    </location>
</feature>
<comment type="caution">
    <text evidence="1">The sequence shown here is derived from an EMBL/GenBank/DDBJ whole genome shotgun (WGS) entry which is preliminary data.</text>
</comment>
<proteinExistence type="predicted"/>
<accession>A0A9N9HMR7</accession>